<dbReference type="RefSeq" id="WP_196956189.1">
    <property type="nucleotide sequence ID" value="NZ_JADWYK010000011.1"/>
</dbReference>
<dbReference type="InterPro" id="IPR016035">
    <property type="entry name" value="Acyl_Trfase/lysoPLipase"/>
</dbReference>
<feature type="short sequence motif" description="DGA/G" evidence="4">
    <location>
        <begin position="211"/>
        <end position="213"/>
    </location>
</feature>
<keyword evidence="8" id="KW-1185">Reference proteome</keyword>
<evidence type="ECO:0000256" key="1">
    <source>
        <dbReference type="ARBA" id="ARBA00022801"/>
    </source>
</evidence>
<evidence type="ECO:0000259" key="6">
    <source>
        <dbReference type="PROSITE" id="PS51635"/>
    </source>
</evidence>
<keyword evidence="1 4" id="KW-0378">Hydrolase</keyword>
<protein>
    <submittedName>
        <fullName evidence="7">Patatin-like phospholipase family protein</fullName>
    </submittedName>
</protein>
<dbReference type="Pfam" id="PF01734">
    <property type="entry name" value="Patatin"/>
    <property type="match status" value="1"/>
</dbReference>
<feature type="chain" id="PRO_5047485794" evidence="5">
    <location>
        <begin position="24"/>
        <end position="778"/>
    </location>
</feature>
<dbReference type="InterPro" id="IPR050301">
    <property type="entry name" value="NTE"/>
</dbReference>
<evidence type="ECO:0000313" key="7">
    <source>
        <dbReference type="EMBL" id="MBG8555166.1"/>
    </source>
</evidence>
<feature type="domain" description="PNPLA" evidence="6">
    <location>
        <begin position="28"/>
        <end position="224"/>
    </location>
</feature>
<evidence type="ECO:0000313" key="8">
    <source>
        <dbReference type="Proteomes" id="UP000601099"/>
    </source>
</evidence>
<keyword evidence="2 4" id="KW-0442">Lipid degradation</keyword>
<keyword evidence="3 4" id="KW-0443">Lipid metabolism</keyword>
<keyword evidence="5" id="KW-0732">Signal</keyword>
<accession>A0ABS0L4W1</accession>
<feature type="short sequence motif" description="GXGXXG" evidence="4">
    <location>
        <begin position="32"/>
        <end position="37"/>
    </location>
</feature>
<dbReference type="InterPro" id="IPR002641">
    <property type="entry name" value="PNPLA_dom"/>
</dbReference>
<evidence type="ECO:0000256" key="3">
    <source>
        <dbReference type="ARBA" id="ARBA00023098"/>
    </source>
</evidence>
<dbReference type="PANTHER" id="PTHR14226:SF29">
    <property type="entry name" value="NEUROPATHY TARGET ESTERASE SWS"/>
    <property type="match status" value="1"/>
</dbReference>
<feature type="active site" description="Proton acceptor" evidence="4">
    <location>
        <position position="211"/>
    </location>
</feature>
<organism evidence="7 8">
    <name type="scientific">Hymenobacter guriensis</name>
    <dbReference type="NCBI Taxonomy" id="2793065"/>
    <lineage>
        <taxon>Bacteria</taxon>
        <taxon>Pseudomonadati</taxon>
        <taxon>Bacteroidota</taxon>
        <taxon>Cytophagia</taxon>
        <taxon>Cytophagales</taxon>
        <taxon>Hymenobacteraceae</taxon>
        <taxon>Hymenobacter</taxon>
    </lineage>
</organism>
<sequence>MPRKLYSWLSGLLVLLCISTTHAQKVGLVLSGGGAKGLAHVGVLKVLEKNRIPIDYIVGTSMGAIVGAMYASGYSPEEIEKIVLSQAFQDWVANRPLNGKVYNYFETDDSPAALHLGLAIDSKFKTRITPRLINDATLNYQLATMLAPAGAIADYDFDRLLVPYRAVASEVFTRKRVVQRSGSLADAVRNSMAFPLAFRPIRQTDGRYLFDGAVVDNFPTGVMKEEFKPDIMIGVNVGDVAYKQYPKDKDDQLLTGTLVFLGSNVADTLSVGPNGIFIQPELEGYGAGDFNRAKKLVNLGETAAEAKLALMLRRIPRREDTLALQQRRRAFQERAPRPDFKQVNVQGLPTEQQAFVRRFFRRTGTSYTPSDIEEGYFTLVDNDFFSNVYPRVMYDKEKKGYVLSVDARQANNLTADLGVLLSTRSMSNFYLGGSFRYLNRYLYTVQANATVGRFYNGAHAAFRVSVPGRFPLYIQPQLTFNNFNYQDTGGLLGTNTETTQIQQRDLITNVQIGISPNYRSRYIITAGAFTNRDRFANTDQLSSDASLDQSSLSGFTVALRFERNSQNRRQYATSGRRVEFGLRGVSGVENYDPGTTAIDIEGRKKNHQWLRGSAFIEQFFTLNKADTVGARTKSWGFTTELVATSQGRFATYRSSLTASPAFLPLPDSRTLFLDRYRGTAYAAGGLHYVQALFGPVEWRTSVYAHVLVRPWGRDPNNTLLAKRENTISRPYLTAMTGLTYQTPVGPASLQFITYDEREHRFGVFAHIGYVLFRDRSLD</sequence>
<dbReference type="Gene3D" id="3.40.1090.10">
    <property type="entry name" value="Cytosolic phospholipase A2 catalytic domain"/>
    <property type="match status" value="2"/>
</dbReference>
<dbReference type="PROSITE" id="PS51635">
    <property type="entry name" value="PNPLA"/>
    <property type="match status" value="1"/>
</dbReference>
<name>A0ABS0L4W1_9BACT</name>
<dbReference type="PANTHER" id="PTHR14226">
    <property type="entry name" value="NEUROPATHY TARGET ESTERASE/SWISS CHEESE D.MELANOGASTER"/>
    <property type="match status" value="1"/>
</dbReference>
<feature type="short sequence motif" description="GXSXG" evidence="4">
    <location>
        <begin position="59"/>
        <end position="63"/>
    </location>
</feature>
<feature type="signal peptide" evidence="5">
    <location>
        <begin position="1"/>
        <end position="23"/>
    </location>
</feature>
<dbReference type="Proteomes" id="UP000601099">
    <property type="component" value="Unassembled WGS sequence"/>
</dbReference>
<feature type="active site" description="Nucleophile" evidence="4">
    <location>
        <position position="61"/>
    </location>
</feature>
<proteinExistence type="predicted"/>
<evidence type="ECO:0000256" key="5">
    <source>
        <dbReference type="SAM" id="SignalP"/>
    </source>
</evidence>
<evidence type="ECO:0000256" key="2">
    <source>
        <dbReference type="ARBA" id="ARBA00022963"/>
    </source>
</evidence>
<comment type="caution">
    <text evidence="7">The sequence shown here is derived from an EMBL/GenBank/DDBJ whole genome shotgun (WGS) entry which is preliminary data.</text>
</comment>
<dbReference type="EMBL" id="JADWYK010000011">
    <property type="protein sequence ID" value="MBG8555166.1"/>
    <property type="molecule type" value="Genomic_DNA"/>
</dbReference>
<dbReference type="CDD" id="cd07205">
    <property type="entry name" value="Pat_PNPLA6_PNPLA7_NTE1_like"/>
    <property type="match status" value="1"/>
</dbReference>
<reference evidence="7 8" key="1">
    <citation type="submission" date="2020-11" db="EMBL/GenBank/DDBJ databases">
        <title>Hymenobacter sp.</title>
        <authorList>
            <person name="Kim M.K."/>
        </authorList>
    </citation>
    <scope>NUCLEOTIDE SEQUENCE [LARGE SCALE GENOMIC DNA]</scope>
    <source>
        <strain evidence="7 8">BT594</strain>
    </source>
</reference>
<gene>
    <name evidence="7" type="ORF">I5L79_16555</name>
</gene>
<dbReference type="SUPFAM" id="SSF52151">
    <property type="entry name" value="FabD/lysophospholipase-like"/>
    <property type="match status" value="1"/>
</dbReference>
<evidence type="ECO:0000256" key="4">
    <source>
        <dbReference type="PROSITE-ProRule" id="PRU01161"/>
    </source>
</evidence>